<keyword evidence="3" id="KW-1185">Reference proteome</keyword>
<dbReference type="HOGENOM" id="CLU_1462648_0_0_1"/>
<sequence length="185" mass="21106">MNERLNSRKSKSRQGGERSDSDQVDLRCTDNKSDQIKSSVRIRRVLQDLGQNASSDKACFQNMYEKCYSRSDIEQEYSKLHYNILLYLLINTNISLKSVVSTKIVKLKQYQNAGETICCSKKCLSTPLTEAPIFICSYALSTLTRKTKNCAFRPITTRVLLKSTKDKAMENRSGGQNRNLQINTE</sequence>
<protein>
    <submittedName>
        <fullName evidence="2">Uncharacterized protein</fullName>
    </submittedName>
</protein>
<feature type="compositionally biased region" description="Basic and acidic residues" evidence="1">
    <location>
        <begin position="14"/>
        <end position="26"/>
    </location>
</feature>
<accession>E3MVM3</accession>
<reference evidence="2" key="1">
    <citation type="submission" date="2007-07" db="EMBL/GenBank/DDBJ databases">
        <title>PCAP assembly of the Caenorhabditis remanei genome.</title>
        <authorList>
            <consortium name="The Caenorhabditis remanei Sequencing Consortium"/>
            <person name="Wilson R.K."/>
        </authorList>
    </citation>
    <scope>NUCLEOTIDE SEQUENCE [LARGE SCALE GENOMIC DNA]</scope>
    <source>
        <strain evidence="2">PB4641</strain>
    </source>
</reference>
<feature type="region of interest" description="Disordered" evidence="1">
    <location>
        <begin position="1"/>
        <end position="26"/>
    </location>
</feature>
<name>E3MVM3_CAERE</name>
<organism evidence="3">
    <name type="scientific">Caenorhabditis remanei</name>
    <name type="common">Caenorhabditis vulgaris</name>
    <dbReference type="NCBI Taxonomy" id="31234"/>
    <lineage>
        <taxon>Eukaryota</taxon>
        <taxon>Metazoa</taxon>
        <taxon>Ecdysozoa</taxon>
        <taxon>Nematoda</taxon>
        <taxon>Chromadorea</taxon>
        <taxon>Rhabditida</taxon>
        <taxon>Rhabditina</taxon>
        <taxon>Rhabditomorpha</taxon>
        <taxon>Rhabditoidea</taxon>
        <taxon>Rhabditidae</taxon>
        <taxon>Peloderinae</taxon>
        <taxon>Caenorhabditis</taxon>
    </lineage>
</organism>
<dbReference type="Proteomes" id="UP000008281">
    <property type="component" value="Unassembled WGS sequence"/>
</dbReference>
<gene>
    <name evidence="2" type="ORF">CRE_24110</name>
</gene>
<evidence type="ECO:0000313" key="3">
    <source>
        <dbReference type="Proteomes" id="UP000008281"/>
    </source>
</evidence>
<evidence type="ECO:0000256" key="1">
    <source>
        <dbReference type="SAM" id="MobiDB-lite"/>
    </source>
</evidence>
<dbReference type="AlphaFoldDB" id="E3MVM3"/>
<dbReference type="EMBL" id="DS268483">
    <property type="protein sequence ID" value="EFP10193.1"/>
    <property type="molecule type" value="Genomic_DNA"/>
</dbReference>
<evidence type="ECO:0000313" key="2">
    <source>
        <dbReference type="EMBL" id="EFP10193.1"/>
    </source>
</evidence>
<proteinExistence type="predicted"/>